<gene>
    <name evidence="5" type="primary">tam</name>
    <name evidence="7" type="ORF">GCM10009668_18360</name>
</gene>
<comment type="function">
    <text evidence="5">Catalyzes the S-adenosylmethionine monomethyl esterification of trans-aconitate.</text>
</comment>
<comment type="caution">
    <text evidence="7">The sequence shown here is derived from an EMBL/GenBank/DDBJ whole genome shotgun (WGS) entry which is preliminary data.</text>
</comment>
<dbReference type="EMBL" id="BAAALG010000007">
    <property type="protein sequence ID" value="GAA1100685.1"/>
    <property type="molecule type" value="Genomic_DNA"/>
</dbReference>
<keyword evidence="2 5" id="KW-0489">Methyltransferase</keyword>
<keyword evidence="3 5" id="KW-0808">Transferase</keyword>
<evidence type="ECO:0000256" key="5">
    <source>
        <dbReference type="HAMAP-Rule" id="MF_00560"/>
    </source>
</evidence>
<evidence type="ECO:0000256" key="3">
    <source>
        <dbReference type="ARBA" id="ARBA00022679"/>
    </source>
</evidence>
<dbReference type="HAMAP" id="MF_00560">
    <property type="entry name" value="Tran_acon_Me_trans"/>
    <property type="match status" value="1"/>
</dbReference>
<comment type="subcellular location">
    <subcellularLocation>
        <location evidence="5">Cytoplasm</location>
    </subcellularLocation>
</comment>
<evidence type="ECO:0000313" key="8">
    <source>
        <dbReference type="Proteomes" id="UP001501581"/>
    </source>
</evidence>
<dbReference type="InterPro" id="IPR023149">
    <property type="entry name" value="Trans_acon_MeTrfase_C"/>
</dbReference>
<dbReference type="PANTHER" id="PTHR43861">
    <property type="entry name" value="TRANS-ACONITATE 2-METHYLTRANSFERASE-RELATED"/>
    <property type="match status" value="1"/>
</dbReference>
<dbReference type="Gene3D" id="1.10.150.290">
    <property type="entry name" value="S-adenosyl-L-methionine-dependent methyltransferases"/>
    <property type="match status" value="1"/>
</dbReference>
<keyword evidence="1 5" id="KW-0963">Cytoplasm</keyword>
<dbReference type="InterPro" id="IPR041698">
    <property type="entry name" value="Methyltransf_25"/>
</dbReference>
<dbReference type="InterPro" id="IPR029063">
    <property type="entry name" value="SAM-dependent_MTases_sf"/>
</dbReference>
<evidence type="ECO:0000259" key="6">
    <source>
        <dbReference type="Pfam" id="PF13649"/>
    </source>
</evidence>
<dbReference type="GO" id="GO:0008168">
    <property type="term" value="F:methyltransferase activity"/>
    <property type="evidence" value="ECO:0007669"/>
    <property type="project" value="UniProtKB-KW"/>
</dbReference>
<organism evidence="7 8">
    <name type="scientific">Nocardioides dubius</name>
    <dbReference type="NCBI Taxonomy" id="317019"/>
    <lineage>
        <taxon>Bacteria</taxon>
        <taxon>Bacillati</taxon>
        <taxon>Actinomycetota</taxon>
        <taxon>Actinomycetes</taxon>
        <taxon>Propionibacteriales</taxon>
        <taxon>Nocardioidaceae</taxon>
        <taxon>Nocardioides</taxon>
    </lineage>
</organism>
<feature type="domain" description="Methyltransferase" evidence="6">
    <location>
        <begin position="34"/>
        <end position="140"/>
    </location>
</feature>
<evidence type="ECO:0000256" key="2">
    <source>
        <dbReference type="ARBA" id="ARBA00022603"/>
    </source>
</evidence>
<evidence type="ECO:0000256" key="1">
    <source>
        <dbReference type="ARBA" id="ARBA00022490"/>
    </source>
</evidence>
<dbReference type="Pfam" id="PF13649">
    <property type="entry name" value="Methyltransf_25"/>
    <property type="match status" value="1"/>
</dbReference>
<evidence type="ECO:0000256" key="4">
    <source>
        <dbReference type="ARBA" id="ARBA00022691"/>
    </source>
</evidence>
<dbReference type="RefSeq" id="WP_343993599.1">
    <property type="nucleotide sequence ID" value="NZ_BAAALG010000007.1"/>
</dbReference>
<accession>A0ABP4EDI8</accession>
<dbReference type="CDD" id="cd02440">
    <property type="entry name" value="AdoMet_MTases"/>
    <property type="match status" value="1"/>
</dbReference>
<dbReference type="Gene3D" id="3.40.50.150">
    <property type="entry name" value="Vaccinia Virus protein VP39"/>
    <property type="match status" value="1"/>
</dbReference>
<dbReference type="EC" id="2.1.1.144" evidence="5"/>
<evidence type="ECO:0000313" key="7">
    <source>
        <dbReference type="EMBL" id="GAA1100685.1"/>
    </source>
</evidence>
<protein>
    <recommendedName>
        <fullName evidence="5">Trans-aconitate 2-methyltransferase</fullName>
        <ecNumber evidence="5">2.1.1.144</ecNumber>
    </recommendedName>
</protein>
<dbReference type="Proteomes" id="UP001501581">
    <property type="component" value="Unassembled WGS sequence"/>
</dbReference>
<sequence length="271" mass="29908">MPWSPDHYLRYGDERSRPFFDLVARIDADAPREIVDLGCGPGNLTRTLAERWPQAQVLGIDSSPEMVAAAEAARSEGGRNDASRSETSTARRLSFACADLRSWAAEPGEVDVLLSNATLQWVPEHRELLPALAGKVRPSGWLAVQVPGNHGAPSHALCRELAAEEPFVRFTAGVDYRPTADPADYFADLQGLGLTVDAWETTYLHVLHGQDAVFDWVSATGARPYLEAVPDELRDDFVAAYKRRLAVAYPERDGVVLLPFRRVFVVAHRSM</sequence>
<proteinExistence type="inferred from homology"/>
<keyword evidence="8" id="KW-1185">Reference proteome</keyword>
<keyword evidence="4 5" id="KW-0949">S-adenosyl-L-methionine</keyword>
<comment type="similarity">
    <text evidence="5">Belongs to the methyltransferase superfamily. Tam family.</text>
</comment>
<name>A0ABP4EDI8_9ACTN</name>
<dbReference type="InterPro" id="IPR023506">
    <property type="entry name" value="Trans-aconitate_MeTrfase"/>
</dbReference>
<comment type="catalytic activity">
    <reaction evidence="5">
        <text>trans-aconitate + S-adenosyl-L-methionine = (E)-3-(methoxycarbonyl)pent-2-enedioate + S-adenosyl-L-homocysteine</text>
        <dbReference type="Rhea" id="RHEA:14969"/>
        <dbReference type="ChEBI" id="CHEBI:15708"/>
        <dbReference type="ChEBI" id="CHEBI:57470"/>
        <dbReference type="ChEBI" id="CHEBI:57856"/>
        <dbReference type="ChEBI" id="CHEBI:59789"/>
        <dbReference type="EC" id="2.1.1.144"/>
    </reaction>
</comment>
<dbReference type="SUPFAM" id="SSF53335">
    <property type="entry name" value="S-adenosyl-L-methionine-dependent methyltransferases"/>
    <property type="match status" value="1"/>
</dbReference>
<reference evidence="8" key="1">
    <citation type="journal article" date="2019" name="Int. J. Syst. Evol. Microbiol.">
        <title>The Global Catalogue of Microorganisms (GCM) 10K type strain sequencing project: providing services to taxonomists for standard genome sequencing and annotation.</title>
        <authorList>
            <consortium name="The Broad Institute Genomics Platform"/>
            <consortium name="The Broad Institute Genome Sequencing Center for Infectious Disease"/>
            <person name="Wu L."/>
            <person name="Ma J."/>
        </authorList>
    </citation>
    <scope>NUCLEOTIDE SEQUENCE [LARGE SCALE GENOMIC DNA]</scope>
    <source>
        <strain evidence="8">JCM 13008</strain>
    </source>
</reference>
<dbReference type="PANTHER" id="PTHR43861:SF1">
    <property type="entry name" value="TRANS-ACONITATE 2-METHYLTRANSFERASE"/>
    <property type="match status" value="1"/>
</dbReference>
<dbReference type="GO" id="GO:0032259">
    <property type="term" value="P:methylation"/>
    <property type="evidence" value="ECO:0007669"/>
    <property type="project" value="UniProtKB-KW"/>
</dbReference>